<name>A0A9P6DMG7_9AGAM</name>
<evidence type="ECO:0000313" key="2">
    <source>
        <dbReference type="EMBL" id="KAF9503530.1"/>
    </source>
</evidence>
<gene>
    <name evidence="2" type="ORF">BS47DRAFT_1264189</name>
</gene>
<feature type="non-terminal residue" evidence="2">
    <location>
        <position position="122"/>
    </location>
</feature>
<dbReference type="InterPro" id="IPR046496">
    <property type="entry name" value="DUF6589"/>
</dbReference>
<organism evidence="2 3">
    <name type="scientific">Hydnum rufescens UP504</name>
    <dbReference type="NCBI Taxonomy" id="1448309"/>
    <lineage>
        <taxon>Eukaryota</taxon>
        <taxon>Fungi</taxon>
        <taxon>Dikarya</taxon>
        <taxon>Basidiomycota</taxon>
        <taxon>Agaricomycotina</taxon>
        <taxon>Agaricomycetes</taxon>
        <taxon>Cantharellales</taxon>
        <taxon>Hydnaceae</taxon>
        <taxon>Hydnum</taxon>
    </lineage>
</organism>
<dbReference type="AlphaFoldDB" id="A0A9P6DMG7"/>
<sequence length="122" mass="14068">RAVCLNWLCNPTGHPDGFHVIDWVVEIDNLYIKRTYTGHGPNRTIKHIIEQSLLINIYHTFGEIIEDNYDITQRMVWHARPLMGDDLNAMGATLRKRQVHTFIQGCKAVPVQNHIVEGIKIL</sequence>
<keyword evidence="3" id="KW-1185">Reference proteome</keyword>
<comment type="caution">
    <text evidence="2">The sequence shown here is derived from an EMBL/GenBank/DDBJ whole genome shotgun (WGS) entry which is preliminary data.</text>
</comment>
<feature type="non-terminal residue" evidence="2">
    <location>
        <position position="1"/>
    </location>
</feature>
<dbReference type="Pfam" id="PF20231">
    <property type="entry name" value="DUF6589"/>
    <property type="match status" value="1"/>
</dbReference>
<reference evidence="2" key="1">
    <citation type="journal article" date="2020" name="Nat. Commun.">
        <title>Large-scale genome sequencing of mycorrhizal fungi provides insights into the early evolution of symbiotic traits.</title>
        <authorList>
            <person name="Miyauchi S."/>
            <person name="Kiss E."/>
            <person name="Kuo A."/>
            <person name="Drula E."/>
            <person name="Kohler A."/>
            <person name="Sanchez-Garcia M."/>
            <person name="Morin E."/>
            <person name="Andreopoulos B."/>
            <person name="Barry K.W."/>
            <person name="Bonito G."/>
            <person name="Buee M."/>
            <person name="Carver A."/>
            <person name="Chen C."/>
            <person name="Cichocki N."/>
            <person name="Clum A."/>
            <person name="Culley D."/>
            <person name="Crous P.W."/>
            <person name="Fauchery L."/>
            <person name="Girlanda M."/>
            <person name="Hayes R.D."/>
            <person name="Keri Z."/>
            <person name="LaButti K."/>
            <person name="Lipzen A."/>
            <person name="Lombard V."/>
            <person name="Magnuson J."/>
            <person name="Maillard F."/>
            <person name="Murat C."/>
            <person name="Nolan M."/>
            <person name="Ohm R.A."/>
            <person name="Pangilinan J."/>
            <person name="Pereira M.F."/>
            <person name="Perotto S."/>
            <person name="Peter M."/>
            <person name="Pfister S."/>
            <person name="Riley R."/>
            <person name="Sitrit Y."/>
            <person name="Stielow J.B."/>
            <person name="Szollosi G."/>
            <person name="Zifcakova L."/>
            <person name="Stursova M."/>
            <person name="Spatafora J.W."/>
            <person name="Tedersoo L."/>
            <person name="Vaario L.M."/>
            <person name="Yamada A."/>
            <person name="Yan M."/>
            <person name="Wang P."/>
            <person name="Xu J."/>
            <person name="Bruns T."/>
            <person name="Baldrian P."/>
            <person name="Vilgalys R."/>
            <person name="Dunand C."/>
            <person name="Henrissat B."/>
            <person name="Grigoriev I.V."/>
            <person name="Hibbett D."/>
            <person name="Nagy L.G."/>
            <person name="Martin F.M."/>
        </authorList>
    </citation>
    <scope>NUCLEOTIDE SEQUENCE</scope>
    <source>
        <strain evidence="2">UP504</strain>
    </source>
</reference>
<protein>
    <recommendedName>
        <fullName evidence="1">DUF6589 domain-containing protein</fullName>
    </recommendedName>
</protein>
<dbReference type="EMBL" id="MU129340">
    <property type="protein sequence ID" value="KAF9503530.1"/>
    <property type="molecule type" value="Genomic_DNA"/>
</dbReference>
<proteinExistence type="predicted"/>
<evidence type="ECO:0000259" key="1">
    <source>
        <dbReference type="Pfam" id="PF20231"/>
    </source>
</evidence>
<dbReference type="OrthoDB" id="4743193at2759"/>
<evidence type="ECO:0000313" key="3">
    <source>
        <dbReference type="Proteomes" id="UP000886523"/>
    </source>
</evidence>
<feature type="domain" description="DUF6589" evidence="1">
    <location>
        <begin position="2"/>
        <end position="74"/>
    </location>
</feature>
<dbReference type="Proteomes" id="UP000886523">
    <property type="component" value="Unassembled WGS sequence"/>
</dbReference>
<accession>A0A9P6DMG7</accession>